<comment type="caution">
    <text evidence="1">The sequence shown here is derived from an EMBL/GenBank/DDBJ whole genome shotgun (WGS) entry which is preliminary data.</text>
</comment>
<organism evidence="1 2">
    <name type="scientific">Planoprotostelium fungivorum</name>
    <dbReference type="NCBI Taxonomy" id="1890364"/>
    <lineage>
        <taxon>Eukaryota</taxon>
        <taxon>Amoebozoa</taxon>
        <taxon>Evosea</taxon>
        <taxon>Variosea</taxon>
        <taxon>Cavosteliida</taxon>
        <taxon>Cavosteliaceae</taxon>
        <taxon>Planoprotostelium</taxon>
    </lineage>
</organism>
<dbReference type="InParanoid" id="A0A2P6NJP6"/>
<dbReference type="Proteomes" id="UP000241769">
    <property type="component" value="Unassembled WGS sequence"/>
</dbReference>
<gene>
    <name evidence="1" type="ORF">PROFUN_08367</name>
</gene>
<protein>
    <submittedName>
        <fullName evidence="1">Uncharacterized protein</fullName>
    </submittedName>
</protein>
<evidence type="ECO:0000313" key="2">
    <source>
        <dbReference type="Proteomes" id="UP000241769"/>
    </source>
</evidence>
<dbReference type="EMBL" id="MDYQ01000068">
    <property type="protein sequence ID" value="PRP84167.1"/>
    <property type="molecule type" value="Genomic_DNA"/>
</dbReference>
<sequence length="107" mass="12566">MTDALHLPEIECEMSFGRDNYILYFPVEIGDFVLNFWARPNLKGSQPVFSLTLFENGSRVNGRDSRWKKCPWANKLFRSWGEETFTREEIDTIIGDVKDIAEEQEWS</sequence>
<evidence type="ECO:0000313" key="1">
    <source>
        <dbReference type="EMBL" id="PRP84167.1"/>
    </source>
</evidence>
<name>A0A2P6NJP6_9EUKA</name>
<dbReference type="AlphaFoldDB" id="A0A2P6NJP6"/>
<accession>A0A2P6NJP6</accession>
<reference evidence="1 2" key="1">
    <citation type="journal article" date="2018" name="Genome Biol. Evol.">
        <title>Multiple Roots of Fruiting Body Formation in Amoebozoa.</title>
        <authorList>
            <person name="Hillmann F."/>
            <person name="Forbes G."/>
            <person name="Novohradska S."/>
            <person name="Ferling I."/>
            <person name="Riege K."/>
            <person name="Groth M."/>
            <person name="Westermann M."/>
            <person name="Marz M."/>
            <person name="Spaller T."/>
            <person name="Winckler T."/>
            <person name="Schaap P."/>
            <person name="Glockner G."/>
        </authorList>
    </citation>
    <scope>NUCLEOTIDE SEQUENCE [LARGE SCALE GENOMIC DNA]</scope>
    <source>
        <strain evidence="1 2">Jena</strain>
    </source>
</reference>
<keyword evidence="2" id="KW-1185">Reference proteome</keyword>
<proteinExistence type="predicted"/>